<dbReference type="PANTHER" id="PTHR47942">
    <property type="entry name" value="TETRATRICOPEPTIDE REPEAT (TPR)-LIKE SUPERFAMILY PROTEIN-RELATED"/>
    <property type="match status" value="1"/>
</dbReference>
<organism evidence="4 5">
    <name type="scientific">Trifolium medium</name>
    <dbReference type="NCBI Taxonomy" id="97028"/>
    <lineage>
        <taxon>Eukaryota</taxon>
        <taxon>Viridiplantae</taxon>
        <taxon>Streptophyta</taxon>
        <taxon>Embryophyta</taxon>
        <taxon>Tracheophyta</taxon>
        <taxon>Spermatophyta</taxon>
        <taxon>Magnoliopsida</taxon>
        <taxon>eudicotyledons</taxon>
        <taxon>Gunneridae</taxon>
        <taxon>Pentapetalae</taxon>
        <taxon>rosids</taxon>
        <taxon>fabids</taxon>
        <taxon>Fabales</taxon>
        <taxon>Fabaceae</taxon>
        <taxon>Papilionoideae</taxon>
        <taxon>50 kb inversion clade</taxon>
        <taxon>NPAAA clade</taxon>
        <taxon>Hologalegina</taxon>
        <taxon>IRL clade</taxon>
        <taxon>Trifolieae</taxon>
        <taxon>Trifolium</taxon>
    </lineage>
</organism>
<evidence type="ECO:0000256" key="2">
    <source>
        <dbReference type="PROSITE-ProRule" id="PRU00708"/>
    </source>
</evidence>
<reference evidence="4 5" key="1">
    <citation type="journal article" date="2018" name="Front. Plant Sci.">
        <title>Red Clover (Trifolium pratense) and Zigzag Clover (T. medium) - A Picture of Genomic Similarities and Differences.</title>
        <authorList>
            <person name="Dluhosova J."/>
            <person name="Istvanek J."/>
            <person name="Nedelnik J."/>
            <person name="Repkova J."/>
        </authorList>
    </citation>
    <scope>NUCLEOTIDE SEQUENCE [LARGE SCALE GENOMIC DNA]</scope>
    <source>
        <strain evidence="5">cv. 10/8</strain>
        <tissue evidence="4">Leaf</tissue>
    </source>
</reference>
<dbReference type="InterPro" id="IPR002885">
    <property type="entry name" value="PPR_rpt"/>
</dbReference>
<evidence type="ECO:0000256" key="1">
    <source>
        <dbReference type="ARBA" id="ARBA00022737"/>
    </source>
</evidence>
<proteinExistence type="predicted"/>
<dbReference type="Proteomes" id="UP000265520">
    <property type="component" value="Unassembled WGS sequence"/>
</dbReference>
<evidence type="ECO:0000256" key="3">
    <source>
        <dbReference type="SAM" id="MobiDB-lite"/>
    </source>
</evidence>
<protein>
    <submittedName>
        <fullName evidence="4">Pentatricopeptide repeat-containing protein chloroplastic-like</fullName>
    </submittedName>
</protein>
<dbReference type="NCBIfam" id="TIGR00756">
    <property type="entry name" value="PPR"/>
    <property type="match status" value="1"/>
</dbReference>
<gene>
    <name evidence="4" type="ORF">A2U01_0017779</name>
</gene>
<feature type="compositionally biased region" description="Acidic residues" evidence="3">
    <location>
        <begin position="158"/>
        <end position="189"/>
    </location>
</feature>
<dbReference type="PROSITE" id="PS51375">
    <property type="entry name" value="PPR"/>
    <property type="match status" value="1"/>
</dbReference>
<dbReference type="Gene3D" id="1.25.40.10">
    <property type="entry name" value="Tetratricopeptide repeat domain"/>
    <property type="match status" value="1"/>
</dbReference>
<feature type="region of interest" description="Disordered" evidence="3">
    <location>
        <begin position="141"/>
        <end position="189"/>
    </location>
</feature>
<dbReference type="AlphaFoldDB" id="A0A392NAE4"/>
<keyword evidence="5" id="KW-1185">Reference proteome</keyword>
<feature type="repeat" description="PPR" evidence="2">
    <location>
        <begin position="9"/>
        <end position="44"/>
    </location>
</feature>
<comment type="caution">
    <text evidence="4">The sequence shown here is derived from an EMBL/GenBank/DDBJ whole genome shotgun (WGS) entry which is preliminary data.</text>
</comment>
<name>A0A392NAE4_9FABA</name>
<keyword evidence="1" id="KW-0677">Repeat</keyword>
<dbReference type="InterPro" id="IPR011990">
    <property type="entry name" value="TPR-like_helical_dom_sf"/>
</dbReference>
<accession>A0A392NAE4</accession>
<dbReference type="Pfam" id="PF13041">
    <property type="entry name" value="PPR_2"/>
    <property type="match status" value="1"/>
</dbReference>
<evidence type="ECO:0000313" key="4">
    <source>
        <dbReference type="EMBL" id="MCH96790.1"/>
    </source>
</evidence>
<dbReference type="PANTHER" id="PTHR47942:SF103">
    <property type="entry name" value="TETRATRICOPEPTIDE-LIKE HELICAL DOMAIN-CONTAINING PROTEIN-RELATED"/>
    <property type="match status" value="1"/>
</dbReference>
<dbReference type="EMBL" id="LXQA010033264">
    <property type="protein sequence ID" value="MCH96790.1"/>
    <property type="molecule type" value="Genomic_DNA"/>
</dbReference>
<dbReference type="InterPro" id="IPR051222">
    <property type="entry name" value="PPR/CCM1_RNA-binding"/>
</dbReference>
<sequence length="189" mass="20797">MVCEGIVLDVSTFNVLIKALCKAHQLKPAILMFEDMVNHRGLNPDEKTFTTLMQGFIEQDDLNGALKIKKQMLGEGDCAMKKGSKLNVILPSSGKPDVQNDVGTSTSVALSRPDMIAELKATCKELVERKSRLEHVIAALEKEEADQAIGDKDKQADMEEENSGSEADSEEEEDEEEEDEELVEESPSA</sequence>
<evidence type="ECO:0000313" key="5">
    <source>
        <dbReference type="Proteomes" id="UP000265520"/>
    </source>
</evidence>